<dbReference type="EMBL" id="KZ805413">
    <property type="protein sequence ID" value="PVH98466.1"/>
    <property type="molecule type" value="Genomic_DNA"/>
</dbReference>
<proteinExistence type="predicted"/>
<feature type="region of interest" description="Disordered" evidence="1">
    <location>
        <begin position="49"/>
        <end position="88"/>
    </location>
</feature>
<feature type="domain" description="SCP" evidence="3">
    <location>
        <begin position="164"/>
        <end position="315"/>
    </location>
</feature>
<keyword evidence="5" id="KW-1185">Reference proteome</keyword>
<sequence length="335" mass="34690">MRSSIVLASALAAGALAGPVEKRKVVTETRVHVEIVTVYVTAGQPLPTASADASIKSNSDKYEPVPASSAAPEPAYTPIAPSSSSSSSLVPVYTPIVVPSAAPTTSAVPTTSAAPTTTVVPTTSSQAPAPPPASSSSAPAPAAPQYGVNHVSGKSQATLTSGVNYQDAALWHHNRARANHGASNLEWSTECESAAMTAAQFCDFEHHTVDGQGQNLFTLSGTAANVTAGITESWYKAEADIYHWWGGEPPSDSKGTLNAELFEKYGHLTEMLWKETTHVGCVTIDCGSKMTIAGVSSDLNKYTVCNYAPAGNVVGSFGKNVAAPIGSYDSFSWAD</sequence>
<dbReference type="Pfam" id="PF00188">
    <property type="entry name" value="CAP"/>
    <property type="match status" value="1"/>
</dbReference>
<evidence type="ECO:0000256" key="1">
    <source>
        <dbReference type="SAM" id="MobiDB-lite"/>
    </source>
</evidence>
<dbReference type="Gene3D" id="3.40.33.10">
    <property type="entry name" value="CAP"/>
    <property type="match status" value="1"/>
</dbReference>
<dbReference type="InterPro" id="IPR001283">
    <property type="entry name" value="CRISP-related"/>
</dbReference>
<dbReference type="InterPro" id="IPR035940">
    <property type="entry name" value="CAP_sf"/>
</dbReference>
<dbReference type="InterPro" id="IPR014044">
    <property type="entry name" value="CAP_dom"/>
</dbReference>
<dbReference type="SMART" id="SM00198">
    <property type="entry name" value="SCP"/>
    <property type="match status" value="1"/>
</dbReference>
<dbReference type="PRINTS" id="PR00837">
    <property type="entry name" value="V5TPXLIKE"/>
</dbReference>
<name>A0A2V1DJU0_9PLEO</name>
<feature type="compositionally biased region" description="Low complexity" evidence="1">
    <location>
        <begin position="134"/>
        <end position="145"/>
    </location>
</feature>
<dbReference type="PANTHER" id="PTHR10334">
    <property type="entry name" value="CYSTEINE-RICH SECRETORY PROTEIN-RELATED"/>
    <property type="match status" value="1"/>
</dbReference>
<accession>A0A2V1DJU0</accession>
<protein>
    <submittedName>
        <fullName evidence="4">PR-1-like protein</fullName>
    </submittedName>
</protein>
<dbReference type="CDD" id="cd05380">
    <property type="entry name" value="CAP_euk"/>
    <property type="match status" value="1"/>
</dbReference>
<evidence type="ECO:0000256" key="2">
    <source>
        <dbReference type="SAM" id="SignalP"/>
    </source>
</evidence>
<gene>
    <name evidence="4" type="ORF">DM02DRAFT_615810</name>
</gene>
<dbReference type="SUPFAM" id="SSF55797">
    <property type="entry name" value="PR-1-like"/>
    <property type="match status" value="1"/>
</dbReference>
<evidence type="ECO:0000259" key="3">
    <source>
        <dbReference type="SMART" id="SM00198"/>
    </source>
</evidence>
<evidence type="ECO:0000313" key="4">
    <source>
        <dbReference type="EMBL" id="PVH98466.1"/>
    </source>
</evidence>
<keyword evidence="2" id="KW-0732">Signal</keyword>
<feature type="compositionally biased region" description="Low complexity" evidence="1">
    <location>
        <begin position="64"/>
        <end position="74"/>
    </location>
</feature>
<dbReference type="AlphaFoldDB" id="A0A2V1DJU0"/>
<dbReference type="Proteomes" id="UP000244855">
    <property type="component" value="Unassembled WGS sequence"/>
</dbReference>
<evidence type="ECO:0000313" key="5">
    <source>
        <dbReference type="Proteomes" id="UP000244855"/>
    </source>
</evidence>
<reference evidence="4 5" key="1">
    <citation type="journal article" date="2018" name="Sci. Rep.">
        <title>Comparative genomics provides insights into the lifestyle and reveals functional heterogeneity of dark septate endophytic fungi.</title>
        <authorList>
            <person name="Knapp D.G."/>
            <person name="Nemeth J.B."/>
            <person name="Barry K."/>
            <person name="Hainaut M."/>
            <person name="Henrissat B."/>
            <person name="Johnson J."/>
            <person name="Kuo A."/>
            <person name="Lim J.H.P."/>
            <person name="Lipzen A."/>
            <person name="Nolan M."/>
            <person name="Ohm R.A."/>
            <person name="Tamas L."/>
            <person name="Grigoriev I.V."/>
            <person name="Spatafora J.W."/>
            <person name="Nagy L.G."/>
            <person name="Kovacs G.M."/>
        </authorList>
    </citation>
    <scope>NUCLEOTIDE SEQUENCE [LARGE SCALE GENOMIC DNA]</scope>
    <source>
        <strain evidence="4 5">DSE2036</strain>
    </source>
</reference>
<dbReference type="OrthoDB" id="337038at2759"/>
<feature type="chain" id="PRO_5016025647" evidence="2">
    <location>
        <begin position="18"/>
        <end position="335"/>
    </location>
</feature>
<organism evidence="4 5">
    <name type="scientific">Periconia macrospinosa</name>
    <dbReference type="NCBI Taxonomy" id="97972"/>
    <lineage>
        <taxon>Eukaryota</taxon>
        <taxon>Fungi</taxon>
        <taxon>Dikarya</taxon>
        <taxon>Ascomycota</taxon>
        <taxon>Pezizomycotina</taxon>
        <taxon>Dothideomycetes</taxon>
        <taxon>Pleosporomycetidae</taxon>
        <taxon>Pleosporales</taxon>
        <taxon>Massarineae</taxon>
        <taxon>Periconiaceae</taxon>
        <taxon>Periconia</taxon>
    </lineage>
</organism>
<feature type="signal peptide" evidence="2">
    <location>
        <begin position="1"/>
        <end position="17"/>
    </location>
</feature>
<feature type="compositionally biased region" description="Low complexity" evidence="1">
    <location>
        <begin position="102"/>
        <end position="127"/>
    </location>
</feature>
<feature type="region of interest" description="Disordered" evidence="1">
    <location>
        <begin position="102"/>
        <end position="147"/>
    </location>
</feature>
<dbReference type="STRING" id="97972.A0A2V1DJU0"/>